<dbReference type="PANTHER" id="PTHR44472">
    <property type="entry name" value="DDB1- AND CUL4-ASSOCIATED FACTOR 4-RELATED"/>
    <property type="match status" value="1"/>
</dbReference>
<dbReference type="PANTHER" id="PTHR44472:SF1">
    <property type="entry name" value="DDB1 AND CUL4 ASSOCIATED FACTOR 4"/>
    <property type="match status" value="1"/>
</dbReference>
<protein>
    <recommendedName>
        <fullName evidence="7">WD40-repeat-containing domain protein</fullName>
    </recommendedName>
</protein>
<dbReference type="EMBL" id="CP017557">
    <property type="protein sequence ID" value="AOW05228.1"/>
    <property type="molecule type" value="Genomic_DNA"/>
</dbReference>
<dbReference type="InterPro" id="IPR015943">
    <property type="entry name" value="WD40/YVTN_repeat-like_dom_sf"/>
</dbReference>
<dbReference type="Gene3D" id="2.130.10.10">
    <property type="entry name" value="YVTN repeat-like/Quinoprotein amine dehydrogenase"/>
    <property type="match status" value="1"/>
</dbReference>
<reference evidence="3 5" key="1">
    <citation type="journal article" date="2016" name="PLoS ONE">
        <title>Sequence Assembly of Yarrowia lipolytica Strain W29/CLIB89 Shows Transposable Element Diversity.</title>
        <authorList>
            <person name="Magnan C."/>
            <person name="Yu J."/>
            <person name="Chang I."/>
            <person name="Jahn E."/>
            <person name="Kanomata Y."/>
            <person name="Wu J."/>
            <person name="Zeller M."/>
            <person name="Oakes M."/>
            <person name="Baldi P."/>
            <person name="Sandmeyer S."/>
        </authorList>
    </citation>
    <scope>NUCLEOTIDE SEQUENCE [LARGE SCALE GENOMIC DNA]</scope>
    <source>
        <strain evidence="3">CLIB89</strain>
        <strain evidence="5">CLIB89(W29)</strain>
    </source>
</reference>
<evidence type="ECO:0000313" key="3">
    <source>
        <dbReference type="EMBL" id="AOW05228.1"/>
    </source>
</evidence>
<keyword evidence="1" id="KW-0853">WD repeat</keyword>
<reference evidence="4 6" key="2">
    <citation type="submission" date="2018-07" db="EMBL/GenBank/DDBJ databases">
        <title>Draft Genome Assemblies for Five Robust Yarrowia lipolytica Strains Exhibiting High Lipid Production and Pentose Sugar Utilization and Sugar Alcohol Secretion from Undetoxified Lignocellulosic Biomass Hydrolysates.</title>
        <authorList>
            <consortium name="DOE Joint Genome Institute"/>
            <person name="Walker C."/>
            <person name="Ryu S."/>
            <person name="Na H."/>
            <person name="Zane M."/>
            <person name="LaButti K."/>
            <person name="Lipzen A."/>
            <person name="Haridas S."/>
            <person name="Barry K."/>
            <person name="Grigoriev I.V."/>
            <person name="Quarterman J."/>
            <person name="Slininger P."/>
            <person name="Dien B."/>
            <person name="Trinh C.T."/>
        </authorList>
    </citation>
    <scope>NUCLEOTIDE SEQUENCE [LARGE SCALE GENOMIC DNA]</scope>
    <source>
        <strain evidence="4 6">YB392</strain>
    </source>
</reference>
<dbReference type="VEuPathDB" id="FungiDB:YALI1_E13082g"/>
<dbReference type="SUPFAM" id="SSF50978">
    <property type="entry name" value="WD40 repeat-like"/>
    <property type="match status" value="1"/>
</dbReference>
<evidence type="ECO:0000313" key="5">
    <source>
        <dbReference type="Proteomes" id="UP000182444"/>
    </source>
</evidence>
<evidence type="ECO:0008006" key="7">
    <source>
        <dbReference type="Google" id="ProtNLM"/>
    </source>
</evidence>
<dbReference type="Proteomes" id="UP000256601">
    <property type="component" value="Unassembled WGS sequence"/>
</dbReference>
<dbReference type="VEuPathDB" id="FungiDB:YALI0_E10373g"/>
<dbReference type="AlphaFoldDB" id="A0A1D8NHW9"/>
<dbReference type="Proteomes" id="UP000182444">
    <property type="component" value="Chromosome 1E"/>
</dbReference>
<gene>
    <name evidence="4" type="ORF">B0I71DRAFT_42455</name>
    <name evidence="3" type="ORF">YALI1_E13082g</name>
</gene>
<dbReference type="InterPro" id="IPR036322">
    <property type="entry name" value="WD40_repeat_dom_sf"/>
</dbReference>
<sequence length="442" mass="49375">MPPKLPGFYYDEERKKYFKIVKTGQATSASQDYSISAVENTKRQKTRERKFHRTEQRHVRKPTAPKIDKIVLPKHSVHVTSRDTFHTQLQRYLHCREMGTLQPGFQSRLESRALGSLIRVTDVEQVGQVSGRDDVTAIALDEENGDVFTGRASGIVNAVRRGSSLIRESYIRRIPDNGTIGTVIGINYNPRTRFLWSLSQGMHSVLCGGISEDTYNDSLFYDLHSMTRLQLWDDKCVFSCAQSPEGDILLGLNSQIQTFTGTAGLHRLHAIDMKSDATSVCYEQEQVVFAGCRDGNLRQIDLREDRKGKRVRSPFRISSPVTNIGAQGNFVACTGLQGVVTVFDRRIEKQSLWTASYKNDCTFRHGFALDPSGRLMMVANDDQTVQLFNLAGGEENWGGSAANLVSSVNGHRFADNLACIRWTEGGVVAGGGTNLYFMSDRS</sequence>
<accession>A0A1D8NHW9</accession>
<dbReference type="KEGG" id="yli:2912598"/>
<name>A0A1D8NHW9_YARLL</name>
<evidence type="ECO:0000256" key="1">
    <source>
        <dbReference type="ARBA" id="ARBA00022574"/>
    </source>
</evidence>
<evidence type="ECO:0000256" key="2">
    <source>
        <dbReference type="ARBA" id="ARBA00022737"/>
    </source>
</evidence>
<keyword evidence="2" id="KW-0677">Repeat</keyword>
<dbReference type="GeneID" id="2912598"/>
<evidence type="ECO:0000313" key="4">
    <source>
        <dbReference type="EMBL" id="RDW25261.1"/>
    </source>
</evidence>
<dbReference type="GO" id="GO:0080008">
    <property type="term" value="C:Cul4-RING E3 ubiquitin ligase complex"/>
    <property type="evidence" value="ECO:0007669"/>
    <property type="project" value="TreeGrafter"/>
</dbReference>
<dbReference type="InterPro" id="IPR052254">
    <property type="entry name" value="CUL4-DDB1_E3_ligase_receptor"/>
</dbReference>
<dbReference type="EMBL" id="KZ859007">
    <property type="protein sequence ID" value="RDW25261.1"/>
    <property type="molecule type" value="Genomic_DNA"/>
</dbReference>
<proteinExistence type="predicted"/>
<organism evidence="3 5">
    <name type="scientific">Yarrowia lipolytica</name>
    <name type="common">Candida lipolytica</name>
    <dbReference type="NCBI Taxonomy" id="4952"/>
    <lineage>
        <taxon>Eukaryota</taxon>
        <taxon>Fungi</taxon>
        <taxon>Dikarya</taxon>
        <taxon>Ascomycota</taxon>
        <taxon>Saccharomycotina</taxon>
        <taxon>Dipodascomycetes</taxon>
        <taxon>Dipodascales</taxon>
        <taxon>Dipodascales incertae sedis</taxon>
        <taxon>Yarrowia</taxon>
    </lineage>
</organism>
<evidence type="ECO:0000313" key="6">
    <source>
        <dbReference type="Proteomes" id="UP000256601"/>
    </source>
</evidence>